<dbReference type="PIRSF" id="PIRSF002825">
    <property type="entry name" value="CfbpA"/>
    <property type="match status" value="1"/>
</dbReference>
<dbReference type="GO" id="GO:0015888">
    <property type="term" value="P:thiamine transport"/>
    <property type="evidence" value="ECO:0007669"/>
    <property type="project" value="TreeGrafter"/>
</dbReference>
<dbReference type="RefSeq" id="WP_279674792.1">
    <property type="nucleotide sequence ID" value="NZ_CP122566.1"/>
</dbReference>
<dbReference type="GO" id="GO:0046872">
    <property type="term" value="F:metal ion binding"/>
    <property type="evidence" value="ECO:0007669"/>
    <property type="project" value="UniProtKB-KW"/>
</dbReference>
<keyword evidence="2" id="KW-0408">Iron</keyword>
<dbReference type="GO" id="GO:0030975">
    <property type="term" value="F:thiamine binding"/>
    <property type="evidence" value="ECO:0007669"/>
    <property type="project" value="TreeGrafter"/>
</dbReference>
<dbReference type="Proteomes" id="UP001224674">
    <property type="component" value="Chromosome"/>
</dbReference>
<dbReference type="GO" id="GO:0030288">
    <property type="term" value="C:outer membrane-bounded periplasmic space"/>
    <property type="evidence" value="ECO:0007669"/>
    <property type="project" value="TreeGrafter"/>
</dbReference>
<evidence type="ECO:0000313" key="5">
    <source>
        <dbReference type="Proteomes" id="UP001224674"/>
    </source>
</evidence>
<keyword evidence="2" id="KW-0479">Metal-binding</keyword>
<evidence type="ECO:0000313" key="4">
    <source>
        <dbReference type="EMBL" id="WGH92934.1"/>
    </source>
</evidence>
<evidence type="ECO:0000256" key="3">
    <source>
        <dbReference type="SAM" id="MobiDB-lite"/>
    </source>
</evidence>
<organism evidence="4 5">
    <name type="scientific">Auritidibacter ignavus</name>
    <dbReference type="NCBI Taxonomy" id="678932"/>
    <lineage>
        <taxon>Bacteria</taxon>
        <taxon>Bacillati</taxon>
        <taxon>Actinomycetota</taxon>
        <taxon>Actinomycetes</taxon>
        <taxon>Micrococcales</taxon>
        <taxon>Micrococcaceae</taxon>
        <taxon>Auritidibacter</taxon>
    </lineage>
</organism>
<proteinExistence type="predicted"/>
<dbReference type="SUPFAM" id="SSF53850">
    <property type="entry name" value="Periplasmic binding protein-like II"/>
    <property type="match status" value="1"/>
</dbReference>
<gene>
    <name evidence="4" type="ORF">QDX21_11655</name>
</gene>
<keyword evidence="1" id="KW-0732">Signal</keyword>
<dbReference type="GO" id="GO:0030976">
    <property type="term" value="F:thiamine pyrophosphate binding"/>
    <property type="evidence" value="ECO:0007669"/>
    <property type="project" value="TreeGrafter"/>
</dbReference>
<dbReference type="PANTHER" id="PTHR30006">
    <property type="entry name" value="THIAMINE-BINDING PERIPLASMIC PROTEIN-RELATED"/>
    <property type="match status" value="1"/>
</dbReference>
<dbReference type="AlphaFoldDB" id="A0AAJ6ANC4"/>
<dbReference type="PROSITE" id="PS51257">
    <property type="entry name" value="PROKAR_LIPOPROTEIN"/>
    <property type="match status" value="1"/>
</dbReference>
<feature type="binding site" evidence="2">
    <location>
        <position position="262"/>
    </location>
    <ligand>
        <name>Fe cation</name>
        <dbReference type="ChEBI" id="CHEBI:24875"/>
    </ligand>
</feature>
<keyword evidence="5" id="KW-1185">Reference proteome</keyword>
<dbReference type="Pfam" id="PF13343">
    <property type="entry name" value="SBP_bac_6"/>
    <property type="match status" value="1"/>
</dbReference>
<dbReference type="Gene3D" id="3.40.190.10">
    <property type="entry name" value="Periplasmic binding protein-like II"/>
    <property type="match status" value="2"/>
</dbReference>
<reference evidence="4 5" key="1">
    <citation type="submission" date="2023-03" db="EMBL/GenBank/DDBJ databases">
        <title>Complete genome sequences of several Auritidibacter ignavus strains isolated from ear infections.</title>
        <authorList>
            <person name="Baehr T."/>
            <person name="Baumhoegger A.M."/>
        </authorList>
    </citation>
    <scope>NUCLEOTIDE SEQUENCE [LARGE SCALE GENOMIC DNA]</scope>
    <source>
        <strain evidence="4 5">BABAE-6</strain>
    </source>
</reference>
<name>A0AAJ6ANC4_9MICC</name>
<dbReference type="PANTHER" id="PTHR30006:SF2">
    <property type="entry name" value="ABC TRANSPORTER SUBSTRATE-BINDING PROTEIN"/>
    <property type="match status" value="1"/>
</dbReference>
<accession>A0AAJ6ANC4</accession>
<dbReference type="InterPro" id="IPR026045">
    <property type="entry name" value="Ferric-bd"/>
</dbReference>
<protein>
    <submittedName>
        <fullName evidence="4">Extracellular solute-binding protein</fullName>
    </submittedName>
</protein>
<sequence>MRVSTHHPTNHLHLLGAVSLIATLGLAGCGSVEDTNGDGADNGTNNNGTTTSDTTDSDIGWEAPEDLDGSVTLYAANPQGLNEELADEFTKATGVDVEIYGDTTGSITARLDAEWDNPQADVVYIASWGPAAAYAKDGHVADYTPEFADSIHEDWRGDGFYGRDGSALALTVNTNAAPSMPGDWEDLTDQEFENLVLMPDPRESGTARDLIAAMVSTWGKDETWELFDELFENGMDVQGANGPALDAVTAGSYAVVLGGVDYSAYSAIEEGESLEVVFADSGTMVSPRPFFILEEAPNRENAEALVDFFLSHEGQTISAEHNMIPAQPEVPAEHVDYDDVDLLDYDLDALEDEGEELLDEFVSRYLS</sequence>
<evidence type="ECO:0000256" key="1">
    <source>
        <dbReference type="ARBA" id="ARBA00022729"/>
    </source>
</evidence>
<feature type="region of interest" description="Disordered" evidence="3">
    <location>
        <begin position="35"/>
        <end position="63"/>
    </location>
</feature>
<dbReference type="EMBL" id="CP122566">
    <property type="protein sequence ID" value="WGH92934.1"/>
    <property type="molecule type" value="Genomic_DNA"/>
</dbReference>
<evidence type="ECO:0000256" key="2">
    <source>
        <dbReference type="PIRSR" id="PIRSR002825-1"/>
    </source>
</evidence>
<feature type="compositionally biased region" description="Low complexity" evidence="3">
    <location>
        <begin position="37"/>
        <end position="58"/>
    </location>
</feature>